<dbReference type="NCBIfam" id="TIGR01428">
    <property type="entry name" value="HAD_type_II"/>
    <property type="match status" value="1"/>
</dbReference>
<dbReference type="GO" id="GO:0016791">
    <property type="term" value="F:phosphatase activity"/>
    <property type="evidence" value="ECO:0007669"/>
    <property type="project" value="UniProtKB-ARBA"/>
</dbReference>
<dbReference type="OrthoDB" id="2363873at2759"/>
<dbReference type="SFLD" id="SFLDG01129">
    <property type="entry name" value="C1.5:_HAD__Beta-PGM__Phosphata"/>
    <property type="match status" value="1"/>
</dbReference>
<proteinExistence type="inferred from homology"/>
<name>A0A139ANE6_GONPJ</name>
<dbReference type="SFLD" id="SFLDS00003">
    <property type="entry name" value="Haloacid_Dehalogenase"/>
    <property type="match status" value="1"/>
</dbReference>
<dbReference type="AlphaFoldDB" id="A0A139ANE6"/>
<evidence type="ECO:0000313" key="4">
    <source>
        <dbReference type="Proteomes" id="UP000070544"/>
    </source>
</evidence>
<accession>A0A139ANE6</accession>
<dbReference type="OMA" id="WHRLNPW"/>
<comment type="similarity">
    <text evidence="1">Belongs to the HAD-like hydrolase superfamily. S-2-haloalkanoic acid dehalogenase family.</text>
</comment>
<gene>
    <name evidence="3" type="ORF">M427DRAFT_29949</name>
</gene>
<dbReference type="InterPro" id="IPR051540">
    <property type="entry name" value="S-2-haloacid_dehalogenase"/>
</dbReference>
<keyword evidence="2" id="KW-0378">Hydrolase</keyword>
<evidence type="ECO:0000313" key="3">
    <source>
        <dbReference type="EMBL" id="KXS18238.1"/>
    </source>
</evidence>
<dbReference type="InterPro" id="IPR023198">
    <property type="entry name" value="PGP-like_dom2"/>
</dbReference>
<dbReference type="Gene3D" id="1.10.150.240">
    <property type="entry name" value="Putative phosphatase, domain 2"/>
    <property type="match status" value="1"/>
</dbReference>
<dbReference type="NCBIfam" id="TIGR01493">
    <property type="entry name" value="HAD-SF-IA-v2"/>
    <property type="match status" value="1"/>
</dbReference>
<evidence type="ECO:0000256" key="1">
    <source>
        <dbReference type="ARBA" id="ARBA00008106"/>
    </source>
</evidence>
<dbReference type="GO" id="GO:0019120">
    <property type="term" value="F:hydrolase activity, acting on acid halide bonds, in C-halide compounds"/>
    <property type="evidence" value="ECO:0007669"/>
    <property type="project" value="InterPro"/>
</dbReference>
<dbReference type="Proteomes" id="UP000070544">
    <property type="component" value="Unassembled WGS sequence"/>
</dbReference>
<organism evidence="3 4">
    <name type="scientific">Gonapodya prolifera (strain JEL478)</name>
    <name type="common">Monoblepharis prolifera</name>
    <dbReference type="NCBI Taxonomy" id="1344416"/>
    <lineage>
        <taxon>Eukaryota</taxon>
        <taxon>Fungi</taxon>
        <taxon>Fungi incertae sedis</taxon>
        <taxon>Chytridiomycota</taxon>
        <taxon>Chytridiomycota incertae sedis</taxon>
        <taxon>Monoblepharidomycetes</taxon>
        <taxon>Monoblepharidales</taxon>
        <taxon>Gonapodyaceae</taxon>
        <taxon>Gonapodya</taxon>
    </lineage>
</organism>
<dbReference type="PRINTS" id="PR00413">
    <property type="entry name" value="HADHALOGNASE"/>
</dbReference>
<dbReference type="InterPro" id="IPR023214">
    <property type="entry name" value="HAD_sf"/>
</dbReference>
<protein>
    <submittedName>
        <fullName evidence="3">Haloacid dehalogenase</fullName>
    </submittedName>
</protein>
<dbReference type="InterPro" id="IPR006328">
    <property type="entry name" value="2-HAD"/>
</dbReference>
<dbReference type="PANTHER" id="PTHR43316:SF3">
    <property type="entry name" value="HALOACID DEHALOGENASE, TYPE II (AFU_ORTHOLOGUE AFUA_2G07750)-RELATED"/>
    <property type="match status" value="1"/>
</dbReference>
<dbReference type="Pfam" id="PF00702">
    <property type="entry name" value="Hydrolase"/>
    <property type="match status" value="1"/>
</dbReference>
<dbReference type="EMBL" id="KQ965743">
    <property type="protein sequence ID" value="KXS18238.1"/>
    <property type="molecule type" value="Genomic_DNA"/>
</dbReference>
<reference evidence="3 4" key="1">
    <citation type="journal article" date="2015" name="Genome Biol. Evol.">
        <title>Phylogenomic analyses indicate that early fungi evolved digesting cell walls of algal ancestors of land plants.</title>
        <authorList>
            <person name="Chang Y."/>
            <person name="Wang S."/>
            <person name="Sekimoto S."/>
            <person name="Aerts A.L."/>
            <person name="Choi C."/>
            <person name="Clum A."/>
            <person name="LaButti K.M."/>
            <person name="Lindquist E.A."/>
            <person name="Yee Ngan C."/>
            <person name="Ohm R.A."/>
            <person name="Salamov A.A."/>
            <person name="Grigoriev I.V."/>
            <person name="Spatafora J.W."/>
            <person name="Berbee M.L."/>
        </authorList>
    </citation>
    <scope>NUCLEOTIDE SEQUENCE [LARGE SCALE GENOMIC DNA]</scope>
    <source>
        <strain evidence="3 4">JEL478</strain>
    </source>
</reference>
<sequence length="261" mass="29881">MSGMKGVKALLFDVFGTVVDWRGTVRRELRVFGRNHPEYDTIDWDDFAEQWRKGYLKATRETAAGKRPFQVVDEMHMERLKEILPQYKCAGFWTEEQLHNLNQVWHRLEPYPDAQLGMRLLNSNYLTCTLSNGNVRLLIDLVRHGNLAFDQVFSGEMFNSYKPNPATYLGACKYLMLQPHEVAMVAAHHSDLTAAKSFGLRTVYIDRGFPEDNINWDKLDDYGFDVVVKIGDTAKPQDGGFVEAAKRVGIAADTTVKSWRI</sequence>
<dbReference type="InterPro" id="IPR036412">
    <property type="entry name" value="HAD-like_sf"/>
</dbReference>
<dbReference type="SUPFAM" id="SSF56784">
    <property type="entry name" value="HAD-like"/>
    <property type="match status" value="1"/>
</dbReference>
<dbReference type="STRING" id="1344416.A0A139ANE6"/>
<keyword evidence="4" id="KW-1185">Reference proteome</keyword>
<dbReference type="Gene3D" id="3.40.50.1000">
    <property type="entry name" value="HAD superfamily/HAD-like"/>
    <property type="match status" value="1"/>
</dbReference>
<dbReference type="InterPro" id="IPR006439">
    <property type="entry name" value="HAD-SF_hydro_IA"/>
</dbReference>
<evidence type="ECO:0000256" key="2">
    <source>
        <dbReference type="ARBA" id="ARBA00022801"/>
    </source>
</evidence>
<dbReference type="PANTHER" id="PTHR43316">
    <property type="entry name" value="HYDROLASE, HALOACID DELAHOGENASE-RELATED"/>
    <property type="match status" value="1"/>
</dbReference>